<gene>
    <name evidence="1" type="ORF">CesoFtcFv8_014301</name>
</gene>
<organism evidence="1 2">
    <name type="scientific">Champsocephalus esox</name>
    <name type="common">pike icefish</name>
    <dbReference type="NCBI Taxonomy" id="159716"/>
    <lineage>
        <taxon>Eukaryota</taxon>
        <taxon>Metazoa</taxon>
        <taxon>Chordata</taxon>
        <taxon>Craniata</taxon>
        <taxon>Vertebrata</taxon>
        <taxon>Euteleostomi</taxon>
        <taxon>Actinopterygii</taxon>
        <taxon>Neopterygii</taxon>
        <taxon>Teleostei</taxon>
        <taxon>Neoteleostei</taxon>
        <taxon>Acanthomorphata</taxon>
        <taxon>Eupercaria</taxon>
        <taxon>Perciformes</taxon>
        <taxon>Notothenioidei</taxon>
        <taxon>Channichthyidae</taxon>
        <taxon>Champsocephalus</taxon>
    </lineage>
</organism>
<protein>
    <submittedName>
        <fullName evidence="1">Uncharacterized protein</fullName>
    </submittedName>
</protein>
<dbReference type="AlphaFoldDB" id="A0AAN8BWN0"/>
<evidence type="ECO:0000313" key="2">
    <source>
        <dbReference type="Proteomes" id="UP001335648"/>
    </source>
</evidence>
<keyword evidence="2" id="KW-1185">Reference proteome</keyword>
<reference evidence="1 2" key="1">
    <citation type="journal article" date="2023" name="Mol. Biol. Evol.">
        <title>Genomics of Secondarily Temperate Adaptation in the Only Non-Antarctic Icefish.</title>
        <authorList>
            <person name="Rivera-Colon A.G."/>
            <person name="Rayamajhi N."/>
            <person name="Minhas B.F."/>
            <person name="Madrigal G."/>
            <person name="Bilyk K.T."/>
            <person name="Yoon V."/>
            <person name="Hune M."/>
            <person name="Gregory S."/>
            <person name="Cheng C.H.C."/>
            <person name="Catchen J.M."/>
        </authorList>
    </citation>
    <scope>NUCLEOTIDE SEQUENCE [LARGE SCALE GENOMIC DNA]</scope>
    <source>
        <strain evidence="1">JC2023a</strain>
    </source>
</reference>
<sequence>MDALFRQGLDNVPWATFKQPTRLSDFLRLISKPCCFVVDSIGLSTQHLADVSVVLCSQHIQTHRRCSGPIAKGLRCPSQASR</sequence>
<proteinExistence type="predicted"/>
<dbReference type="EMBL" id="JAULUE010002056">
    <property type="protein sequence ID" value="KAK5890818.1"/>
    <property type="molecule type" value="Genomic_DNA"/>
</dbReference>
<comment type="caution">
    <text evidence="1">The sequence shown here is derived from an EMBL/GenBank/DDBJ whole genome shotgun (WGS) entry which is preliminary data.</text>
</comment>
<dbReference type="Proteomes" id="UP001335648">
    <property type="component" value="Unassembled WGS sequence"/>
</dbReference>
<evidence type="ECO:0000313" key="1">
    <source>
        <dbReference type="EMBL" id="KAK5890818.1"/>
    </source>
</evidence>
<name>A0AAN8BWN0_9TELE</name>
<accession>A0AAN8BWN0</accession>